<evidence type="ECO:0000256" key="2">
    <source>
        <dbReference type="SAM" id="Phobius"/>
    </source>
</evidence>
<evidence type="ECO:0000313" key="5">
    <source>
        <dbReference type="Proteomes" id="UP000646523"/>
    </source>
</evidence>
<feature type="transmembrane region" description="Helical" evidence="2">
    <location>
        <begin position="89"/>
        <end position="110"/>
    </location>
</feature>
<comment type="caution">
    <text evidence="4">The sequence shown here is derived from an EMBL/GenBank/DDBJ whole genome shotgun (WGS) entry which is preliminary data.</text>
</comment>
<sequence length="370" mass="39678">MWETGWPSGRRPLMTPARFAVLLVVVTGAVVGLDFVIGSAAWLVPLLVFLPAIVSGLGTVRQTAIASVWVTLVMTASVTYLGGDLTGNLLATGFAALFGLVSVLGCRYRLQRDEEIRRLRSAASALQRQILRPLPLRTADVVVDGVYRPVEEDTMIGGDMYEVAASEYGSRVLIADVQGKGLTAIGTAFVVLGAFREAAHREPTLLGVVDALESAVARQNTSVARTGELERFVTALVLGVGPGRRAEVVDCGHMAPYLIHEGQAWQASIGEPGLPLGLAALSREPRRVARFAFPARATILLCTDGVTEARDHAGAFYPLAQRLRSWARDPPARLAQTLSADLSDFTESSARDDLAILTIRRRGAARRAVQ</sequence>
<dbReference type="SUPFAM" id="SSF81606">
    <property type="entry name" value="PP2C-like"/>
    <property type="match status" value="1"/>
</dbReference>
<keyword evidence="1" id="KW-0378">Hydrolase</keyword>
<feature type="transmembrane region" description="Helical" evidence="2">
    <location>
        <begin position="65"/>
        <end position="83"/>
    </location>
</feature>
<reference evidence="4" key="2">
    <citation type="submission" date="2020-09" db="EMBL/GenBank/DDBJ databases">
        <authorList>
            <person name="Sun Q."/>
            <person name="Zhou Y."/>
        </authorList>
    </citation>
    <scope>NUCLEOTIDE SEQUENCE</scope>
    <source>
        <strain evidence="4">CGMCC 4.7368</strain>
    </source>
</reference>
<organism evidence="4 5">
    <name type="scientific">Nonomuraea cavernae</name>
    <dbReference type="NCBI Taxonomy" id="2045107"/>
    <lineage>
        <taxon>Bacteria</taxon>
        <taxon>Bacillati</taxon>
        <taxon>Actinomycetota</taxon>
        <taxon>Actinomycetes</taxon>
        <taxon>Streptosporangiales</taxon>
        <taxon>Streptosporangiaceae</taxon>
        <taxon>Nonomuraea</taxon>
    </lineage>
</organism>
<evidence type="ECO:0000256" key="1">
    <source>
        <dbReference type="ARBA" id="ARBA00022801"/>
    </source>
</evidence>
<dbReference type="RefSeq" id="WP_225262614.1">
    <property type="nucleotide sequence ID" value="NZ_BMNH01000004.1"/>
</dbReference>
<dbReference type="FunFam" id="3.60.40.10:FF:000058">
    <property type="entry name" value="Stage II sporulation protein E"/>
    <property type="match status" value="1"/>
</dbReference>
<proteinExistence type="predicted"/>
<evidence type="ECO:0000313" key="4">
    <source>
        <dbReference type="EMBL" id="GGO66855.1"/>
    </source>
</evidence>
<dbReference type="InterPro" id="IPR052016">
    <property type="entry name" value="Bact_Sigma-Reg"/>
</dbReference>
<dbReference type="GO" id="GO:0016791">
    <property type="term" value="F:phosphatase activity"/>
    <property type="evidence" value="ECO:0007669"/>
    <property type="project" value="TreeGrafter"/>
</dbReference>
<dbReference type="Gene3D" id="3.60.40.10">
    <property type="entry name" value="PPM-type phosphatase domain"/>
    <property type="match status" value="1"/>
</dbReference>
<name>A0A917YUU0_9ACTN</name>
<feature type="transmembrane region" description="Helical" evidence="2">
    <location>
        <begin position="20"/>
        <end position="53"/>
    </location>
</feature>
<dbReference type="SMART" id="SM00331">
    <property type="entry name" value="PP2C_SIG"/>
    <property type="match status" value="1"/>
</dbReference>
<dbReference type="AlphaFoldDB" id="A0A917YUU0"/>
<dbReference type="EMBL" id="BMNH01000004">
    <property type="protein sequence ID" value="GGO66855.1"/>
    <property type="molecule type" value="Genomic_DNA"/>
</dbReference>
<dbReference type="PANTHER" id="PTHR43156">
    <property type="entry name" value="STAGE II SPORULATION PROTEIN E-RELATED"/>
    <property type="match status" value="1"/>
</dbReference>
<dbReference type="PANTHER" id="PTHR43156:SF2">
    <property type="entry name" value="STAGE II SPORULATION PROTEIN E"/>
    <property type="match status" value="1"/>
</dbReference>
<dbReference type="InterPro" id="IPR001932">
    <property type="entry name" value="PPM-type_phosphatase-like_dom"/>
</dbReference>
<accession>A0A917YUU0</accession>
<gene>
    <name evidence="4" type="ORF">GCM10012289_21870</name>
</gene>
<keyword evidence="2" id="KW-0472">Membrane</keyword>
<evidence type="ECO:0000259" key="3">
    <source>
        <dbReference type="SMART" id="SM00331"/>
    </source>
</evidence>
<reference evidence="4" key="1">
    <citation type="journal article" date="2014" name="Int. J. Syst. Evol. Microbiol.">
        <title>Complete genome sequence of Corynebacterium casei LMG S-19264T (=DSM 44701T), isolated from a smear-ripened cheese.</title>
        <authorList>
            <consortium name="US DOE Joint Genome Institute (JGI-PGF)"/>
            <person name="Walter F."/>
            <person name="Albersmeier A."/>
            <person name="Kalinowski J."/>
            <person name="Ruckert C."/>
        </authorList>
    </citation>
    <scope>NUCLEOTIDE SEQUENCE</scope>
    <source>
        <strain evidence="4">CGMCC 4.7368</strain>
    </source>
</reference>
<keyword evidence="2" id="KW-0812">Transmembrane</keyword>
<protein>
    <recommendedName>
        <fullName evidence="3">PPM-type phosphatase domain-containing protein</fullName>
    </recommendedName>
</protein>
<keyword evidence="5" id="KW-1185">Reference proteome</keyword>
<feature type="domain" description="PPM-type phosphatase" evidence="3">
    <location>
        <begin position="141"/>
        <end position="361"/>
    </location>
</feature>
<dbReference type="Pfam" id="PF07228">
    <property type="entry name" value="SpoIIE"/>
    <property type="match status" value="1"/>
</dbReference>
<dbReference type="Proteomes" id="UP000646523">
    <property type="component" value="Unassembled WGS sequence"/>
</dbReference>
<keyword evidence="2" id="KW-1133">Transmembrane helix</keyword>
<dbReference type="InterPro" id="IPR036457">
    <property type="entry name" value="PPM-type-like_dom_sf"/>
</dbReference>